<dbReference type="PANTHER" id="PTHR43918">
    <property type="entry name" value="ACETYLCHOLINESTERASE"/>
    <property type="match status" value="1"/>
</dbReference>
<dbReference type="Proteomes" id="UP001239213">
    <property type="component" value="Unassembled WGS sequence"/>
</dbReference>
<gene>
    <name evidence="3" type="ORF">CCUS01_09512</name>
</gene>
<dbReference type="AlphaFoldDB" id="A0AAI9UH96"/>
<reference evidence="3" key="1">
    <citation type="submission" date="2016-11" db="EMBL/GenBank/DDBJ databases">
        <title>The genome sequence of Colletotrichum cuscutae.</title>
        <authorList>
            <person name="Baroncelli R."/>
        </authorList>
    </citation>
    <scope>NUCLEOTIDE SEQUENCE</scope>
    <source>
        <strain evidence="3">IMI 304802</strain>
    </source>
</reference>
<keyword evidence="4" id="KW-1185">Reference proteome</keyword>
<evidence type="ECO:0000256" key="2">
    <source>
        <dbReference type="SAM" id="SignalP"/>
    </source>
</evidence>
<organism evidence="3 4">
    <name type="scientific">Colletotrichum cuscutae</name>
    <dbReference type="NCBI Taxonomy" id="1209917"/>
    <lineage>
        <taxon>Eukaryota</taxon>
        <taxon>Fungi</taxon>
        <taxon>Dikarya</taxon>
        <taxon>Ascomycota</taxon>
        <taxon>Pezizomycotina</taxon>
        <taxon>Sordariomycetes</taxon>
        <taxon>Hypocreomycetidae</taxon>
        <taxon>Glomerellales</taxon>
        <taxon>Glomerellaceae</taxon>
        <taxon>Colletotrichum</taxon>
        <taxon>Colletotrichum acutatum species complex</taxon>
    </lineage>
</organism>
<evidence type="ECO:0000256" key="1">
    <source>
        <dbReference type="ARBA" id="ARBA00005964"/>
    </source>
</evidence>
<dbReference type="InterPro" id="IPR050654">
    <property type="entry name" value="AChE-related_enzymes"/>
</dbReference>
<dbReference type="EMBL" id="MPDP01000279">
    <property type="protein sequence ID" value="KAK1458413.1"/>
    <property type="molecule type" value="Genomic_DNA"/>
</dbReference>
<comment type="caution">
    <text evidence="3">The sequence shown here is derived from an EMBL/GenBank/DDBJ whole genome shotgun (WGS) entry which is preliminary data.</text>
</comment>
<dbReference type="SUPFAM" id="SSF53474">
    <property type="entry name" value="alpha/beta-Hydrolases"/>
    <property type="match status" value="1"/>
</dbReference>
<accession>A0AAI9UH96</accession>
<evidence type="ECO:0000313" key="3">
    <source>
        <dbReference type="EMBL" id="KAK1458413.1"/>
    </source>
</evidence>
<proteinExistence type="inferred from homology"/>
<dbReference type="Gene3D" id="3.40.50.1820">
    <property type="entry name" value="alpha/beta hydrolase"/>
    <property type="match status" value="2"/>
</dbReference>
<evidence type="ECO:0000313" key="4">
    <source>
        <dbReference type="Proteomes" id="UP001239213"/>
    </source>
</evidence>
<dbReference type="GO" id="GO:0052689">
    <property type="term" value="F:carboxylic ester hydrolase activity"/>
    <property type="evidence" value="ECO:0007669"/>
    <property type="project" value="TreeGrafter"/>
</dbReference>
<feature type="signal peptide" evidence="2">
    <location>
        <begin position="1"/>
        <end position="22"/>
    </location>
</feature>
<name>A0AAI9UH96_9PEZI</name>
<dbReference type="InterPro" id="IPR029058">
    <property type="entry name" value="AB_hydrolase_fold"/>
</dbReference>
<sequence>MEHATLIIGLLCGLMAPKPTEFDTWSVGQEVSTTSGRVVGHAAQDVPDVSEYLGIPFAAASVGALHFQPPVPYNAVGLCELLPCVGHLLTNGSAAINGSAFGPGCMQPSDTEYPQSEDYLSVNIWTKPQVGERKKAVVGLPALSRNYMSTRWSRLAAAVGCGTDTSNATDPKLVTDCMRNRTSAKIFGAFGPEETGVGSTPAFGPGVDDVLVFEDYTDAYWNDFNSRYYTCGDAIRISQTADDRPPAWRYRYFGDFPNLAISTNPPSGAYHGAELPPLFGTLPQKPPSTAVELATAEFLRGAWTTFAKDTSSGLLGYAGGWPIYDPAQLTLAQIARDNPTGTNLGLGSSFDGISLSLPAIPLS</sequence>
<dbReference type="PANTHER" id="PTHR43918:SF4">
    <property type="entry name" value="CARBOXYLIC ESTER HYDROLASE"/>
    <property type="match status" value="1"/>
</dbReference>
<protein>
    <submittedName>
        <fullName evidence="3">Carboxylesterase</fullName>
    </submittedName>
</protein>
<feature type="chain" id="PRO_5042545599" evidence="2">
    <location>
        <begin position="23"/>
        <end position="363"/>
    </location>
</feature>
<keyword evidence="2" id="KW-0732">Signal</keyword>
<comment type="similarity">
    <text evidence="1">Belongs to the type-B carboxylesterase/lipase family.</text>
</comment>